<dbReference type="PANTHER" id="PTHR23322:SF1">
    <property type="entry name" value="FAS-ASSOCIATED FACTOR 2"/>
    <property type="match status" value="1"/>
</dbReference>
<proteinExistence type="predicted"/>
<comment type="caution">
    <text evidence="4">The sequence shown here is derived from an EMBL/GenBank/DDBJ whole genome shotgun (WGS) entry which is preliminary data.</text>
</comment>
<dbReference type="InterPro" id="IPR006577">
    <property type="entry name" value="UAS"/>
</dbReference>
<dbReference type="SMART" id="SM00594">
    <property type="entry name" value="UAS"/>
    <property type="match status" value="1"/>
</dbReference>
<feature type="domain" description="UBX" evidence="3">
    <location>
        <begin position="448"/>
        <end position="549"/>
    </location>
</feature>
<dbReference type="SMART" id="SM00166">
    <property type="entry name" value="UBX"/>
    <property type="match status" value="1"/>
</dbReference>
<dbReference type="Gene3D" id="3.10.20.90">
    <property type="entry name" value="Phosphatidylinositol 3-kinase Catalytic Subunit, Chain A, domain 1"/>
    <property type="match status" value="1"/>
</dbReference>
<dbReference type="CDD" id="cd14273">
    <property type="entry name" value="UBA_TAP-C_like"/>
    <property type="match status" value="1"/>
</dbReference>
<dbReference type="SUPFAM" id="SSF54236">
    <property type="entry name" value="Ubiquitin-like"/>
    <property type="match status" value="1"/>
</dbReference>
<sequence length="557" mass="62381">MASSDTSSGTGNALLDTLSDSERQSLHEFCIVTNTEDIEAAVRVLKSREWNVQLAIQAFYEPGYMSQLSANAEKNEDSSVEGDSQLRQRRNATDRQKEQSTAGTASTSSTSSTSSLSRNRPATATAIVPAFSWLPLVTWPFHLAFRVSAFMIKTLLTLVGLQRIASVGIPGGTTDASSSTLPLSEAGSDPANKDAVEFKRYFDETFGTEHPPFFTGTYARALEAARRDLKYLLVIVWSKVHDDSRLFGPLLTNPGLISYLSQREFLIWAGDASCTEAFSVATTLGATRYPFIALAGYKSQLYPATGIRQGGERYRLQILVRLDGLPGDIPSDVLAISLIRTIRGPVERFDQTLSAARREQQEREESRRILEQQDRAYQESLARDREREKQAREREELERAMRKQEEKRLQEEERKRELAKQWKWATFARIQSQEPIDINMLHRGAAGKLNLRLEDGTRILKVFSAEATLQDVFDFVETRDVAGEWEADGGKSPFGKGGLASIEMPEGYKHEYEFVLVSQFPRVVFEDRGANLKETLSAKGLWPSAALIVEPLFEPDE</sequence>
<dbReference type="InterPro" id="IPR050730">
    <property type="entry name" value="UBX_domain-protein"/>
</dbReference>
<feature type="compositionally biased region" description="Low complexity" evidence="2">
    <location>
        <begin position="100"/>
        <end position="117"/>
    </location>
</feature>
<feature type="region of interest" description="Disordered" evidence="2">
    <location>
        <begin position="377"/>
        <end position="398"/>
    </location>
</feature>
<dbReference type="GO" id="GO:0043130">
    <property type="term" value="F:ubiquitin binding"/>
    <property type="evidence" value="ECO:0007669"/>
    <property type="project" value="TreeGrafter"/>
</dbReference>
<evidence type="ECO:0000259" key="3">
    <source>
        <dbReference type="PROSITE" id="PS50033"/>
    </source>
</evidence>
<dbReference type="InterPro" id="IPR036249">
    <property type="entry name" value="Thioredoxin-like_sf"/>
</dbReference>
<name>A0A9W7XL67_9FUNG</name>
<gene>
    <name evidence="4" type="primary">ucp10</name>
    <name evidence="4" type="ORF">LPJ64_001527</name>
</gene>
<dbReference type="GO" id="GO:0005783">
    <property type="term" value="C:endoplasmic reticulum"/>
    <property type="evidence" value="ECO:0007669"/>
    <property type="project" value="TreeGrafter"/>
</dbReference>
<feature type="region of interest" description="Disordered" evidence="2">
    <location>
        <begin position="70"/>
        <end position="119"/>
    </location>
</feature>
<dbReference type="PANTHER" id="PTHR23322">
    <property type="entry name" value="FAS-ASSOCIATED PROTEIN"/>
    <property type="match status" value="1"/>
</dbReference>
<dbReference type="Gene3D" id="1.10.8.10">
    <property type="entry name" value="DNA helicase RuvA subunit, C-terminal domain"/>
    <property type="match status" value="1"/>
</dbReference>
<dbReference type="PROSITE" id="PS50033">
    <property type="entry name" value="UBX"/>
    <property type="match status" value="1"/>
</dbReference>
<dbReference type="AlphaFoldDB" id="A0A9W7XL67"/>
<dbReference type="SUPFAM" id="SSF52833">
    <property type="entry name" value="Thioredoxin-like"/>
    <property type="match status" value="1"/>
</dbReference>
<keyword evidence="1" id="KW-0175">Coiled coil</keyword>
<dbReference type="InterPro" id="IPR029071">
    <property type="entry name" value="Ubiquitin-like_domsf"/>
</dbReference>
<dbReference type="Proteomes" id="UP001145021">
    <property type="component" value="Unassembled WGS sequence"/>
</dbReference>
<dbReference type="Gene3D" id="3.40.30.10">
    <property type="entry name" value="Glutaredoxin"/>
    <property type="match status" value="1"/>
</dbReference>
<accession>A0A9W7XL67</accession>
<keyword evidence="5" id="KW-1185">Reference proteome</keyword>
<dbReference type="Pfam" id="PF14555">
    <property type="entry name" value="UBA_4"/>
    <property type="match status" value="1"/>
</dbReference>
<evidence type="ECO:0000256" key="1">
    <source>
        <dbReference type="ARBA" id="ARBA00023054"/>
    </source>
</evidence>
<dbReference type="CDD" id="cd01767">
    <property type="entry name" value="UBX"/>
    <property type="match status" value="1"/>
</dbReference>
<organism evidence="4 5">
    <name type="scientific">Coemansia asiatica</name>
    <dbReference type="NCBI Taxonomy" id="1052880"/>
    <lineage>
        <taxon>Eukaryota</taxon>
        <taxon>Fungi</taxon>
        <taxon>Fungi incertae sedis</taxon>
        <taxon>Zoopagomycota</taxon>
        <taxon>Kickxellomycotina</taxon>
        <taxon>Kickxellomycetes</taxon>
        <taxon>Kickxellales</taxon>
        <taxon>Kickxellaceae</taxon>
        <taxon>Coemansia</taxon>
    </lineage>
</organism>
<evidence type="ECO:0000313" key="4">
    <source>
        <dbReference type="EMBL" id="KAJ1647063.1"/>
    </source>
</evidence>
<evidence type="ECO:0000256" key="2">
    <source>
        <dbReference type="SAM" id="MobiDB-lite"/>
    </source>
</evidence>
<dbReference type="EMBL" id="JANBOH010000040">
    <property type="protein sequence ID" value="KAJ1647063.1"/>
    <property type="molecule type" value="Genomic_DNA"/>
</dbReference>
<reference evidence="4" key="1">
    <citation type="submission" date="2022-07" db="EMBL/GenBank/DDBJ databases">
        <title>Phylogenomic reconstructions and comparative analyses of Kickxellomycotina fungi.</title>
        <authorList>
            <person name="Reynolds N.K."/>
            <person name="Stajich J.E."/>
            <person name="Barry K."/>
            <person name="Grigoriev I.V."/>
            <person name="Crous P."/>
            <person name="Smith M.E."/>
        </authorList>
    </citation>
    <scope>NUCLEOTIDE SEQUENCE</scope>
    <source>
        <strain evidence="4">NBRC 105413</strain>
    </source>
</reference>
<dbReference type="InterPro" id="IPR009060">
    <property type="entry name" value="UBA-like_sf"/>
</dbReference>
<protein>
    <submittedName>
        <fullName evidence="4">Ubx domain-containing protein</fullName>
    </submittedName>
</protein>
<dbReference type="InterPro" id="IPR001012">
    <property type="entry name" value="UBX_dom"/>
</dbReference>
<dbReference type="Pfam" id="PF00789">
    <property type="entry name" value="UBX"/>
    <property type="match status" value="1"/>
</dbReference>
<dbReference type="GO" id="GO:0036503">
    <property type="term" value="P:ERAD pathway"/>
    <property type="evidence" value="ECO:0007669"/>
    <property type="project" value="TreeGrafter"/>
</dbReference>
<dbReference type="SUPFAM" id="SSF46934">
    <property type="entry name" value="UBA-like"/>
    <property type="match status" value="1"/>
</dbReference>
<evidence type="ECO:0000313" key="5">
    <source>
        <dbReference type="Proteomes" id="UP001145021"/>
    </source>
</evidence>